<protein>
    <submittedName>
        <fullName evidence="2">T9SS type A sorting domain-containing protein</fullName>
    </submittedName>
</protein>
<dbReference type="EMBL" id="JAYFUM010000005">
    <property type="protein sequence ID" value="MEA5138239.1"/>
    <property type="molecule type" value="Genomic_DNA"/>
</dbReference>
<sequence>MKTYLNLIVLFFINSPLFASHLKGGNIQVSQVNDQNLTYEITVTIYSDLTLGIRAYMEQKEIPVCFGDGSSGIASRVNGNGNGEEISNSIGKSIYKIQHKYASNLTAYRVYVALLSRNQTIRNIKNADYVPFYIETLFNPKAINSTPILNNDIGVLYAKVKQVFVYNPKATDIEGDSLSYRLTMARTSTSNDCSTLGIPIESFKQPNEVNEVGTFKINEITGDLTWNAPTQIGIYTCSFMVEEWRKGIKISLTVRDMEIVVKDEAGETATIPPFEAVIKAPIVNEVSNQALVLSTENEVISDMEFTIFPNPSSGVFKAEVITKLPSKVVFQLFDNSGKLLQEFKHTNVGLTHFQEFNVEAFSEQMLILKVINGIHSITKKVIIK</sequence>
<keyword evidence="3" id="KW-1185">Reference proteome</keyword>
<dbReference type="InterPro" id="IPR026444">
    <property type="entry name" value="Secre_tail"/>
</dbReference>
<reference evidence="2 3" key="1">
    <citation type="submission" date="2023-12" db="EMBL/GenBank/DDBJ databases">
        <title>Novel species of the genus Arcicella isolated from rivers.</title>
        <authorList>
            <person name="Lu H."/>
        </authorList>
    </citation>
    <scope>NUCLEOTIDE SEQUENCE [LARGE SCALE GENOMIC DNA]</scope>
    <source>
        <strain evidence="2 3">KCTC 23307</strain>
    </source>
</reference>
<dbReference type="Proteomes" id="UP001302949">
    <property type="component" value="Unassembled WGS sequence"/>
</dbReference>
<feature type="signal peptide" evidence="1">
    <location>
        <begin position="1"/>
        <end position="19"/>
    </location>
</feature>
<organism evidence="2 3">
    <name type="scientific">Arcicella rigui</name>
    <dbReference type="NCBI Taxonomy" id="797020"/>
    <lineage>
        <taxon>Bacteria</taxon>
        <taxon>Pseudomonadati</taxon>
        <taxon>Bacteroidota</taxon>
        <taxon>Cytophagia</taxon>
        <taxon>Cytophagales</taxon>
        <taxon>Flectobacillaceae</taxon>
        <taxon>Arcicella</taxon>
    </lineage>
</organism>
<dbReference type="NCBIfam" id="TIGR04183">
    <property type="entry name" value="Por_Secre_tail"/>
    <property type="match status" value="1"/>
</dbReference>
<proteinExistence type="predicted"/>
<accession>A0ABU5Q603</accession>
<comment type="caution">
    <text evidence="2">The sequence shown here is derived from an EMBL/GenBank/DDBJ whole genome shotgun (WGS) entry which is preliminary data.</text>
</comment>
<dbReference type="RefSeq" id="WP_323295408.1">
    <property type="nucleotide sequence ID" value="NZ_JAYFUM010000005.1"/>
</dbReference>
<evidence type="ECO:0000313" key="2">
    <source>
        <dbReference type="EMBL" id="MEA5138239.1"/>
    </source>
</evidence>
<name>A0ABU5Q603_9BACT</name>
<gene>
    <name evidence="2" type="ORF">VB248_03805</name>
</gene>
<keyword evidence="1" id="KW-0732">Signal</keyword>
<evidence type="ECO:0000313" key="3">
    <source>
        <dbReference type="Proteomes" id="UP001302949"/>
    </source>
</evidence>
<feature type="chain" id="PRO_5045726080" evidence="1">
    <location>
        <begin position="20"/>
        <end position="384"/>
    </location>
</feature>
<evidence type="ECO:0000256" key="1">
    <source>
        <dbReference type="SAM" id="SignalP"/>
    </source>
</evidence>